<feature type="chain" id="PRO_5046310440" description="ATP-binding protein" evidence="2">
    <location>
        <begin position="32"/>
        <end position="99"/>
    </location>
</feature>
<evidence type="ECO:0000313" key="3">
    <source>
        <dbReference type="EMBL" id="MCB5179694.1"/>
    </source>
</evidence>
<dbReference type="Proteomes" id="UP001199054">
    <property type="component" value="Unassembled WGS sequence"/>
</dbReference>
<name>A0ABS8B548_9ACTN</name>
<dbReference type="EMBL" id="JAJAUY010000026">
    <property type="protein sequence ID" value="MCB5179694.1"/>
    <property type="molecule type" value="Genomic_DNA"/>
</dbReference>
<accession>A0ABS8B548</accession>
<gene>
    <name evidence="3" type="ORF">LG632_09895</name>
</gene>
<comment type="caution">
    <text evidence="3">The sequence shown here is derived from an EMBL/GenBank/DDBJ whole genome shotgun (WGS) entry which is preliminary data.</text>
</comment>
<feature type="compositionally biased region" description="Gly residues" evidence="1">
    <location>
        <begin position="78"/>
        <end position="88"/>
    </location>
</feature>
<organism evidence="3 4">
    <name type="scientific">Streptomyces antimicrobicus</name>
    <dbReference type="NCBI Taxonomy" id="2883108"/>
    <lineage>
        <taxon>Bacteria</taxon>
        <taxon>Bacillati</taxon>
        <taxon>Actinomycetota</taxon>
        <taxon>Actinomycetes</taxon>
        <taxon>Kitasatosporales</taxon>
        <taxon>Streptomycetaceae</taxon>
        <taxon>Streptomyces</taxon>
    </lineage>
</organism>
<reference evidence="3 4" key="1">
    <citation type="submission" date="2021-10" db="EMBL/GenBank/DDBJ databases">
        <title>Streptomyces sp. strain SMC 277, a novel streptomycete isolated from soil.</title>
        <authorList>
            <person name="Chanama M."/>
        </authorList>
    </citation>
    <scope>NUCLEOTIDE SEQUENCE [LARGE SCALE GENOMIC DNA]</scope>
    <source>
        <strain evidence="3 4">SMC 277</strain>
    </source>
</reference>
<sequence>MNAKSSMKRTLAALVLGGGAALALTPAAAQADGLPKGQPLTERLGTMVDHPDQAVKDTGTAVGVATAVTSTAAQSSLGGAGTALGGGLPDAPSLGGHGH</sequence>
<feature type="region of interest" description="Disordered" evidence="1">
    <location>
        <begin position="75"/>
        <end position="99"/>
    </location>
</feature>
<feature type="signal peptide" evidence="2">
    <location>
        <begin position="1"/>
        <end position="31"/>
    </location>
</feature>
<evidence type="ECO:0000256" key="2">
    <source>
        <dbReference type="SAM" id="SignalP"/>
    </source>
</evidence>
<evidence type="ECO:0000313" key="4">
    <source>
        <dbReference type="Proteomes" id="UP001199054"/>
    </source>
</evidence>
<proteinExistence type="predicted"/>
<evidence type="ECO:0008006" key="5">
    <source>
        <dbReference type="Google" id="ProtNLM"/>
    </source>
</evidence>
<keyword evidence="2" id="KW-0732">Signal</keyword>
<evidence type="ECO:0000256" key="1">
    <source>
        <dbReference type="SAM" id="MobiDB-lite"/>
    </source>
</evidence>
<keyword evidence="4" id="KW-1185">Reference proteome</keyword>
<dbReference type="RefSeq" id="WP_226726530.1">
    <property type="nucleotide sequence ID" value="NZ_JAJAUY010000026.1"/>
</dbReference>
<protein>
    <recommendedName>
        <fullName evidence="5">ATP-binding protein</fullName>
    </recommendedName>
</protein>